<evidence type="ECO:0008006" key="3">
    <source>
        <dbReference type="Google" id="ProtNLM"/>
    </source>
</evidence>
<dbReference type="Proteomes" id="UP000054844">
    <property type="component" value="Unassembled WGS sequence"/>
</dbReference>
<name>A0A1S8DBE4_9PROT</name>
<organism evidence="1 2">
    <name type="scientific">Roseomonas mucosa</name>
    <dbReference type="NCBI Taxonomy" id="207340"/>
    <lineage>
        <taxon>Bacteria</taxon>
        <taxon>Pseudomonadati</taxon>
        <taxon>Pseudomonadota</taxon>
        <taxon>Alphaproteobacteria</taxon>
        <taxon>Acetobacterales</taxon>
        <taxon>Roseomonadaceae</taxon>
        <taxon>Roseomonas</taxon>
    </lineage>
</organism>
<protein>
    <recommendedName>
        <fullName evidence="3">Cellulase</fullName>
    </recommendedName>
</protein>
<comment type="caution">
    <text evidence="1">The sequence shown here is derived from an EMBL/GenBank/DDBJ whole genome shotgun (WGS) entry which is preliminary data.</text>
</comment>
<evidence type="ECO:0000313" key="2">
    <source>
        <dbReference type="Proteomes" id="UP000054844"/>
    </source>
</evidence>
<sequence length="424" mass="44197">MAAAPSCCSAASPDAVPLNRRRFALSLAGAALGARPAAGAGGDGFFRGAAPALLAPIRAAAQALGGPGLLKSYVTDGGEAFDRSHAEVAYTYDNAVAGLALLAAGEAALAARLAEGLRLAQAQDRFWTDGRLRNAYAAGRQVPDAPASARPPGWWDAASGRWVEDGYAAGSASGPIAFAMLLWTAFPGNGAFRAAAERAAGWVERDCAAPGDSRGGFTGGTLGHEPQPERQAWLSTEQNLDLAVAFARLGRHDAAAKAAGFVRSLWRPAEGRFAAGLTPQGTVNEDSAVDANLWPLLAFREADFAPALGWVLARHGLPAGAPTGELEGLDFNTDRDGIWLEGTAQAALLLRRQGRGALAERFLHTVLRERDGSGWVRAASIPWLTTGFYNGDIPFLYPRRGHLAANGWAVLAALDVSPFDAPPT</sequence>
<gene>
    <name evidence="1" type="ORF">APZ41_000225</name>
</gene>
<dbReference type="STRING" id="207340.APZ41_000225"/>
<proteinExistence type="predicted"/>
<dbReference type="InterPro" id="IPR008928">
    <property type="entry name" value="6-hairpin_glycosidase_sf"/>
</dbReference>
<dbReference type="EMBL" id="LLWF02000001">
    <property type="protein sequence ID" value="ONH85054.1"/>
    <property type="molecule type" value="Genomic_DNA"/>
</dbReference>
<dbReference type="SUPFAM" id="SSF48208">
    <property type="entry name" value="Six-hairpin glycosidases"/>
    <property type="match status" value="1"/>
</dbReference>
<dbReference type="GO" id="GO:0005975">
    <property type="term" value="P:carbohydrate metabolic process"/>
    <property type="evidence" value="ECO:0007669"/>
    <property type="project" value="InterPro"/>
</dbReference>
<accession>A0A1S8DBE4</accession>
<dbReference type="AlphaFoldDB" id="A0A1S8DBE4"/>
<keyword evidence="2" id="KW-1185">Reference proteome</keyword>
<reference evidence="1" key="1">
    <citation type="submission" date="2016-12" db="EMBL/GenBank/DDBJ databases">
        <title>Draft genome sequence of Roseomonas mucosa strain AU37, isolated from a peripheral intravenous catheter.</title>
        <authorList>
            <person name="Choudhury M.A."/>
            <person name="Sidjabat H.E."/>
            <person name="Wailan A.M."/>
            <person name="Zhang L."/>
            <person name="Marsh N.M."/>
            <person name="Rickard C.M."/>
            <person name="Davies M."/>
            <person name="Mcmillan D.J."/>
        </authorList>
    </citation>
    <scope>NUCLEOTIDE SEQUENCE [LARGE SCALE GENOMIC DNA]</scope>
    <source>
        <strain evidence="1">AU37</strain>
    </source>
</reference>
<evidence type="ECO:0000313" key="1">
    <source>
        <dbReference type="EMBL" id="ONH85054.1"/>
    </source>
</evidence>